<evidence type="ECO:0000313" key="1">
    <source>
        <dbReference type="EMBL" id="SHL79779.1"/>
    </source>
</evidence>
<organism evidence="1 2">
    <name type="scientific">Roseovarius marisflavi</name>
    <dbReference type="NCBI Taxonomy" id="1054996"/>
    <lineage>
        <taxon>Bacteria</taxon>
        <taxon>Pseudomonadati</taxon>
        <taxon>Pseudomonadota</taxon>
        <taxon>Alphaproteobacteria</taxon>
        <taxon>Rhodobacterales</taxon>
        <taxon>Roseobacteraceae</taxon>
        <taxon>Roseovarius</taxon>
    </lineage>
</organism>
<gene>
    <name evidence="1" type="ORF">SAMN05444414_14223</name>
</gene>
<name>A0A1M7DKT3_9RHOB</name>
<accession>A0A1M7DKT3</accession>
<sequence length="54" mass="6398">MGGYSSKRLRKLYWVVHTMQNNYCGTFYDSFRHMQIGDVVFSFVNVLFVAKKDL</sequence>
<proteinExistence type="predicted"/>
<dbReference type="EMBL" id="FRBN01000042">
    <property type="protein sequence ID" value="SHL79779.1"/>
    <property type="molecule type" value="Genomic_DNA"/>
</dbReference>
<reference evidence="2" key="1">
    <citation type="submission" date="2016-11" db="EMBL/GenBank/DDBJ databases">
        <authorList>
            <person name="Varghese N."/>
            <person name="Submissions S."/>
        </authorList>
    </citation>
    <scope>NUCLEOTIDE SEQUENCE [LARGE SCALE GENOMIC DNA]</scope>
    <source>
        <strain evidence="2">DSM 29327</strain>
    </source>
</reference>
<keyword evidence="2" id="KW-1185">Reference proteome</keyword>
<dbReference type="AlphaFoldDB" id="A0A1M7DKT3"/>
<dbReference type="Proteomes" id="UP000184191">
    <property type="component" value="Unassembled WGS sequence"/>
</dbReference>
<protein>
    <submittedName>
        <fullName evidence="1">Uncharacterized protein</fullName>
    </submittedName>
</protein>
<evidence type="ECO:0000313" key="2">
    <source>
        <dbReference type="Proteomes" id="UP000184191"/>
    </source>
</evidence>